<dbReference type="EMBL" id="UINC01011960">
    <property type="protein sequence ID" value="SVA52482.1"/>
    <property type="molecule type" value="Genomic_DNA"/>
</dbReference>
<gene>
    <name evidence="1" type="ORF">METZ01_LOCUS105336</name>
</gene>
<evidence type="ECO:0008006" key="2">
    <source>
        <dbReference type="Google" id="ProtNLM"/>
    </source>
</evidence>
<dbReference type="AlphaFoldDB" id="A0A381WJ54"/>
<dbReference type="InterPro" id="IPR010710">
    <property type="entry name" value="DUF1289"/>
</dbReference>
<organism evidence="1">
    <name type="scientific">marine metagenome</name>
    <dbReference type="NCBI Taxonomy" id="408172"/>
    <lineage>
        <taxon>unclassified sequences</taxon>
        <taxon>metagenomes</taxon>
        <taxon>ecological metagenomes</taxon>
    </lineage>
</organism>
<name>A0A381WJ54_9ZZZZ</name>
<accession>A0A381WJ54</accession>
<dbReference type="Pfam" id="PF06945">
    <property type="entry name" value="DUF1289"/>
    <property type="match status" value="1"/>
</dbReference>
<evidence type="ECO:0000313" key="1">
    <source>
        <dbReference type="EMBL" id="SVA52482.1"/>
    </source>
</evidence>
<proteinExistence type="predicted"/>
<reference evidence="1" key="1">
    <citation type="submission" date="2018-05" db="EMBL/GenBank/DDBJ databases">
        <authorList>
            <person name="Lanie J.A."/>
            <person name="Ng W.-L."/>
            <person name="Kazmierczak K.M."/>
            <person name="Andrzejewski T.M."/>
            <person name="Davidsen T.M."/>
            <person name="Wayne K.J."/>
            <person name="Tettelin H."/>
            <person name="Glass J.I."/>
            <person name="Rusch D."/>
            <person name="Podicherti R."/>
            <person name="Tsui H.-C.T."/>
            <person name="Winkler M.E."/>
        </authorList>
    </citation>
    <scope>NUCLEOTIDE SEQUENCE</scope>
</reference>
<sequence>MSPLHISQQVLLNIVKKEYILFNMNNENIASPCISVCKSDPVTDYCYGCGRTTEDKKLWKDPNTSDEWKKSNLELTRSRLNGWQQEAWDKSYAHKKDTGMSLIKKKFLEQKK</sequence>
<protein>
    <recommendedName>
        <fullName evidence="2">DUF1289 domain-containing protein</fullName>
    </recommendedName>
</protein>